<dbReference type="Gene3D" id="3.40.140.10">
    <property type="entry name" value="Cytidine Deaminase, domain 2"/>
    <property type="match status" value="1"/>
</dbReference>
<keyword evidence="3" id="KW-1185">Reference proteome</keyword>
<feature type="compositionally biased region" description="Acidic residues" evidence="1">
    <location>
        <begin position="20"/>
        <end position="42"/>
    </location>
</feature>
<protein>
    <submittedName>
        <fullName evidence="4">MPN domain-containing protein-like</fullName>
    </submittedName>
</protein>
<evidence type="ECO:0000259" key="2">
    <source>
        <dbReference type="PROSITE" id="PS50249"/>
    </source>
</evidence>
<feature type="region of interest" description="Disordered" evidence="1">
    <location>
        <begin position="158"/>
        <end position="210"/>
    </location>
</feature>
<dbReference type="GeneID" id="106820491"/>
<dbReference type="RefSeq" id="XP_014680492.1">
    <property type="nucleotide sequence ID" value="XM_014825006.1"/>
</dbReference>
<dbReference type="PANTHER" id="PTHR10410">
    <property type="entry name" value="EUKARYOTIC TRANSLATION INITIATION FACTOR 3 -RELATED"/>
    <property type="match status" value="1"/>
</dbReference>
<evidence type="ECO:0000313" key="4">
    <source>
        <dbReference type="RefSeq" id="XP_014680492.1"/>
    </source>
</evidence>
<dbReference type="InterPro" id="IPR040843">
    <property type="entry name" value="RAMA"/>
</dbReference>
<reference evidence="4" key="1">
    <citation type="submission" date="2025-08" db="UniProtKB">
        <authorList>
            <consortium name="RefSeq"/>
        </authorList>
    </citation>
    <scope>IDENTIFICATION</scope>
</reference>
<dbReference type="PROSITE" id="PS50249">
    <property type="entry name" value="MPN"/>
    <property type="match status" value="1"/>
</dbReference>
<dbReference type="SUPFAM" id="SSF102712">
    <property type="entry name" value="JAB1/MPN domain"/>
    <property type="match status" value="1"/>
</dbReference>
<dbReference type="Pfam" id="PF18755">
    <property type="entry name" value="RAMA"/>
    <property type="match status" value="1"/>
</dbReference>
<gene>
    <name evidence="4" type="primary">LOC106820491</name>
</gene>
<name>A0ABM1F7S1_PRICU</name>
<accession>A0ABM1F7S1</accession>
<feature type="region of interest" description="Disordered" evidence="1">
    <location>
        <begin position="1"/>
        <end position="59"/>
    </location>
</feature>
<dbReference type="InterPro" id="IPR050242">
    <property type="entry name" value="JAMM_MPN+_peptidase_M67A"/>
</dbReference>
<dbReference type="Pfam" id="PF01398">
    <property type="entry name" value="JAB"/>
    <property type="match status" value="1"/>
</dbReference>
<evidence type="ECO:0000256" key="1">
    <source>
        <dbReference type="SAM" id="MobiDB-lite"/>
    </source>
</evidence>
<dbReference type="InterPro" id="IPR037518">
    <property type="entry name" value="MPN"/>
</dbReference>
<proteinExistence type="predicted"/>
<dbReference type="InterPro" id="IPR000555">
    <property type="entry name" value="JAMM/MPN+_dom"/>
</dbReference>
<feature type="compositionally biased region" description="Basic and acidic residues" evidence="1">
    <location>
        <begin position="174"/>
        <end position="185"/>
    </location>
</feature>
<dbReference type="Proteomes" id="UP000695022">
    <property type="component" value="Unplaced"/>
</dbReference>
<organism evidence="3 4">
    <name type="scientific">Priapulus caudatus</name>
    <name type="common">Priapulid worm</name>
    <dbReference type="NCBI Taxonomy" id="37621"/>
    <lineage>
        <taxon>Eukaryota</taxon>
        <taxon>Metazoa</taxon>
        <taxon>Ecdysozoa</taxon>
        <taxon>Scalidophora</taxon>
        <taxon>Priapulida</taxon>
        <taxon>Priapulimorpha</taxon>
        <taxon>Priapulimorphida</taxon>
        <taxon>Priapulidae</taxon>
        <taxon>Priapulus</taxon>
    </lineage>
</organism>
<evidence type="ECO:0000313" key="3">
    <source>
        <dbReference type="Proteomes" id="UP000695022"/>
    </source>
</evidence>
<feature type="domain" description="MPN" evidence="2">
    <location>
        <begin position="251"/>
        <end position="379"/>
    </location>
</feature>
<sequence>MASEVPSEAPSECVSVSEISENEGVEKSEEDNGSDGDPDAEEMASLSSSRGGASGTGRGVTLNMLMRDGIIDPGPGNMSVSYLGQKFFGDLMSDGTIQLQTTKELFSSPSAWAIHCKKMVNPAKRSGCGWGSVKYKGRKLDTYKTMWFNKQRPCDGKEIRKPQHLVMKSSDNGDTSKEGEDELFKGDPSTSTAESHALSGPNADGKKVTISHRHGPFKYSDLGQRSPEHDQNSLVECMTFQSLGKIQPYSITVSSSCLFLMDFHCHLTGSEVVGYLAGTWEPLIHRLTIQRAFPCRCRLGDKDNALIIEEEIRQNMTKETLALVGWYHSHPTAPAQPSLKDIDAQLDYQVKLNLTKYHPCIGVVCSSYNPRSNEKDTAFSFFMAMPPETAKVVNGQTRNRRRTNERAVSMVTPQKWLADFHFRAPDLVKFSETWKDDETYMDKLRASLSSKLPRDQTDERMLLNYVEQLAQLVEGVDPDR</sequence>